<dbReference type="RefSeq" id="WP_005276642.1">
    <property type="nucleotide sequence ID" value="NZ_CHYZ01000007.1"/>
</dbReference>
<dbReference type="Pfam" id="PF17037">
    <property type="entry name" value="CBP_BcsO"/>
    <property type="match status" value="1"/>
</dbReference>
<feature type="compositionally biased region" description="Polar residues" evidence="1">
    <location>
        <begin position="41"/>
        <end position="59"/>
    </location>
</feature>
<sequence>MNKYDDIKQFKDKIDMQDINYKEISEGEAKKSGSTWALIKQMSSQESNSLLENGRTTQPTPQPISAAEFAEPDALKKMSGTRQINSDFLQNPRTVARPAIIESLFPAPPTPTTPAPESHSEHSTVTSPLAELKPTTQILSSSFDKLDSGNNTEFKHIFSPKGPQSHQIIFAKSSRDIPLQSLLESIALCR</sequence>
<dbReference type="AlphaFoldDB" id="A0A2G4U1K5"/>
<protein>
    <submittedName>
        <fullName evidence="2">Cellulose biosynthesis protein BcsO</fullName>
    </submittedName>
</protein>
<gene>
    <name evidence="2" type="ORF">CS533_15340</name>
</gene>
<reference evidence="2 3" key="1">
    <citation type="submission" date="2017-10" db="EMBL/GenBank/DDBJ databases">
        <authorList>
            <person name="Banno H."/>
            <person name="Chua N.-H."/>
        </authorList>
    </citation>
    <scope>NUCLEOTIDE SEQUENCE [LARGE SCALE GENOMIC DNA]</scope>
    <source>
        <strain evidence="2 3">SCPM-O-B-7607</strain>
    </source>
</reference>
<organism evidence="2 3">
    <name type="scientific">Yersinia bercovieri</name>
    <dbReference type="NCBI Taxonomy" id="634"/>
    <lineage>
        <taxon>Bacteria</taxon>
        <taxon>Pseudomonadati</taxon>
        <taxon>Pseudomonadota</taxon>
        <taxon>Gammaproteobacteria</taxon>
        <taxon>Enterobacterales</taxon>
        <taxon>Yersiniaceae</taxon>
        <taxon>Yersinia</taxon>
    </lineage>
</organism>
<evidence type="ECO:0000256" key="1">
    <source>
        <dbReference type="SAM" id="MobiDB-lite"/>
    </source>
</evidence>
<name>A0A2G4U1K5_YERBE</name>
<evidence type="ECO:0000313" key="3">
    <source>
        <dbReference type="Proteomes" id="UP000229378"/>
    </source>
</evidence>
<dbReference type="EMBL" id="PEHN01000017">
    <property type="protein sequence ID" value="PHZ26656.1"/>
    <property type="molecule type" value="Genomic_DNA"/>
</dbReference>
<feature type="region of interest" description="Disordered" evidence="1">
    <location>
        <begin position="39"/>
        <end position="67"/>
    </location>
</feature>
<proteinExistence type="predicted"/>
<dbReference type="InterPro" id="IPR031484">
    <property type="entry name" value="CBP_BcsO"/>
</dbReference>
<comment type="caution">
    <text evidence="2">The sequence shown here is derived from an EMBL/GenBank/DDBJ whole genome shotgun (WGS) entry which is preliminary data.</text>
</comment>
<evidence type="ECO:0000313" key="2">
    <source>
        <dbReference type="EMBL" id="PHZ26656.1"/>
    </source>
</evidence>
<dbReference type="Proteomes" id="UP000229378">
    <property type="component" value="Unassembled WGS sequence"/>
</dbReference>
<accession>A0A2G4U1K5</accession>